<accession>A0A9K3KX43</accession>
<feature type="domain" description="J" evidence="3">
    <location>
        <begin position="20"/>
        <end position="87"/>
    </location>
</feature>
<dbReference type="EMBL" id="JAGRRH010000018">
    <property type="protein sequence ID" value="KAG7351024.1"/>
    <property type="molecule type" value="Genomic_DNA"/>
</dbReference>
<dbReference type="PANTHER" id="PTHR44157">
    <property type="entry name" value="DNAJ HOMOLOG SUBFAMILY C MEMBER 11"/>
    <property type="match status" value="1"/>
</dbReference>
<dbReference type="GO" id="GO:0042407">
    <property type="term" value="P:cristae formation"/>
    <property type="evidence" value="ECO:0007669"/>
    <property type="project" value="TreeGrafter"/>
</dbReference>
<reference evidence="4" key="2">
    <citation type="submission" date="2021-04" db="EMBL/GenBank/DDBJ databases">
        <authorList>
            <person name="Podell S."/>
        </authorList>
    </citation>
    <scope>NUCLEOTIDE SEQUENCE</scope>
    <source>
        <strain evidence="4">Hildebrandi</strain>
    </source>
</reference>
<dbReference type="AlphaFoldDB" id="A0A9K3KX43"/>
<keyword evidence="5" id="KW-1185">Reference proteome</keyword>
<sequence length="737" mass="85274">MSSRGDDSDTHGDFQQQSADLYSLLKLDRDATSDDIHRSYRALSTTFHPDKLPPQQQQSVQEIFLEVKKAHDVLIDPVLRLTYDHYGDDGVTLLKRLQMEQREHQARKEAAAEMDNERYDADDDEQEEEEEDDYNLYERLEKLLQSHAYLQARQELQEFMVQHDYHQNLSEENQVHLNLSMRFPSTIDLKKTLYSGKQYLKYAQKRVQDIAISNEEEREFYRQRILQERHLIDYQFNKFKDSQKAEVGFTLSSTQPRNITRSMMGRSMIPPKWSMAMGASTTLIYPEVASVMAMVGQKDRKENHPVSIFINTAYQPIPQTQINLTSNLSNDDSHQFIISSAHTFANQTACRCNMTFLTKSPLATPLILNFKTYRHLKNIGMATGAVSIGGNCEMLQWNAKWEAHKDNHKVSASASMGILQGNSLEVSYRTYFRKSNWLEEYITIPKQFEVTSIWGQVQKVKAMITQELTSFANHPTLGFGMEHDVSLGRWTWIWELQYNDSSFKIPIPVVHLGSVSNPSGFYSRKLYYAFYCLLFQSMMADFLQDADTETSRRKEKAERDGMYCRKAGTSPPSKTKEQAERQLKLMVHTAEKKRFLETQRRNGLVILQATYWYQTREANGNASGIVTMDATQQLQFWVSNGRLKASAIPKSSWLGFYDLRADDFSVKNGGWDWRVWRRWRRNRSRKNAVDMSAPEPQLTIRYANSGNVFEMTVGESEPFVLPCNDVAECLGNANFVE</sequence>
<dbReference type="PANTHER" id="PTHR44157:SF1">
    <property type="entry name" value="DNAJ HOMOLOG SUBFAMILY C MEMBER 11"/>
    <property type="match status" value="1"/>
</dbReference>
<dbReference type="InterPro" id="IPR001623">
    <property type="entry name" value="DnaJ_domain"/>
</dbReference>
<feature type="region of interest" description="Disordered" evidence="2">
    <location>
        <begin position="550"/>
        <end position="578"/>
    </location>
</feature>
<dbReference type="SMART" id="SM00271">
    <property type="entry name" value="DnaJ"/>
    <property type="match status" value="1"/>
</dbReference>
<dbReference type="InterPro" id="IPR024586">
    <property type="entry name" value="DnaJ-like_C11_C"/>
</dbReference>
<dbReference type="GO" id="GO:0005739">
    <property type="term" value="C:mitochondrion"/>
    <property type="evidence" value="ECO:0007669"/>
    <property type="project" value="GOC"/>
</dbReference>
<feature type="compositionally biased region" description="Basic and acidic residues" evidence="2">
    <location>
        <begin position="550"/>
        <end position="563"/>
    </location>
</feature>
<protein>
    <submittedName>
        <fullName evidence="4">Chaperone protein DnaJ</fullName>
    </submittedName>
</protein>
<evidence type="ECO:0000256" key="2">
    <source>
        <dbReference type="SAM" id="MobiDB-lite"/>
    </source>
</evidence>
<dbReference type="PROSITE" id="PS50076">
    <property type="entry name" value="DNAJ_2"/>
    <property type="match status" value="1"/>
</dbReference>
<keyword evidence="1" id="KW-0143">Chaperone</keyword>
<evidence type="ECO:0000259" key="3">
    <source>
        <dbReference type="PROSITE" id="PS50076"/>
    </source>
</evidence>
<dbReference type="InterPro" id="IPR052243">
    <property type="entry name" value="Mito_inner_membrane_organizer"/>
</dbReference>
<proteinExistence type="predicted"/>
<feature type="region of interest" description="Disordered" evidence="2">
    <location>
        <begin position="104"/>
        <end position="132"/>
    </location>
</feature>
<reference evidence="4" key="1">
    <citation type="journal article" date="2021" name="Sci. Rep.">
        <title>Diploid genomic architecture of Nitzschia inconspicua, an elite biomass production diatom.</title>
        <authorList>
            <person name="Oliver A."/>
            <person name="Podell S."/>
            <person name="Pinowska A."/>
            <person name="Traller J.C."/>
            <person name="Smith S.R."/>
            <person name="McClure R."/>
            <person name="Beliaev A."/>
            <person name="Bohutskyi P."/>
            <person name="Hill E.A."/>
            <person name="Rabines A."/>
            <person name="Zheng H."/>
            <person name="Allen L.Z."/>
            <person name="Kuo A."/>
            <person name="Grigoriev I.V."/>
            <person name="Allen A.E."/>
            <person name="Hazlebeck D."/>
            <person name="Allen E.E."/>
        </authorList>
    </citation>
    <scope>NUCLEOTIDE SEQUENCE</scope>
    <source>
        <strain evidence="4">Hildebrandi</strain>
    </source>
</reference>
<dbReference type="Pfam" id="PF11875">
    <property type="entry name" value="DnaJ-like_C11_C"/>
    <property type="match status" value="1"/>
</dbReference>
<organism evidence="4 5">
    <name type="scientific">Nitzschia inconspicua</name>
    <dbReference type="NCBI Taxonomy" id="303405"/>
    <lineage>
        <taxon>Eukaryota</taxon>
        <taxon>Sar</taxon>
        <taxon>Stramenopiles</taxon>
        <taxon>Ochrophyta</taxon>
        <taxon>Bacillariophyta</taxon>
        <taxon>Bacillariophyceae</taxon>
        <taxon>Bacillariophycidae</taxon>
        <taxon>Bacillariales</taxon>
        <taxon>Bacillariaceae</taxon>
        <taxon>Nitzschia</taxon>
    </lineage>
</organism>
<name>A0A9K3KX43_9STRA</name>
<dbReference type="Pfam" id="PF00226">
    <property type="entry name" value="DnaJ"/>
    <property type="match status" value="1"/>
</dbReference>
<evidence type="ECO:0000256" key="1">
    <source>
        <dbReference type="ARBA" id="ARBA00023186"/>
    </source>
</evidence>
<dbReference type="OrthoDB" id="48806at2759"/>
<feature type="compositionally biased region" description="Basic and acidic residues" evidence="2">
    <location>
        <begin position="104"/>
        <end position="119"/>
    </location>
</feature>
<dbReference type="Proteomes" id="UP000693970">
    <property type="component" value="Unassembled WGS sequence"/>
</dbReference>
<comment type="caution">
    <text evidence="4">The sequence shown here is derived from an EMBL/GenBank/DDBJ whole genome shotgun (WGS) entry which is preliminary data.</text>
</comment>
<feature type="compositionally biased region" description="Acidic residues" evidence="2">
    <location>
        <begin position="120"/>
        <end position="132"/>
    </location>
</feature>
<evidence type="ECO:0000313" key="5">
    <source>
        <dbReference type="Proteomes" id="UP000693970"/>
    </source>
</evidence>
<evidence type="ECO:0000313" key="4">
    <source>
        <dbReference type="EMBL" id="KAG7351024.1"/>
    </source>
</evidence>
<dbReference type="CDD" id="cd06257">
    <property type="entry name" value="DnaJ"/>
    <property type="match status" value="1"/>
</dbReference>
<gene>
    <name evidence="4" type="ORF">IV203_010384</name>
</gene>